<dbReference type="Pfam" id="PF03142">
    <property type="entry name" value="Chitin_synth_2"/>
    <property type="match status" value="1"/>
</dbReference>
<evidence type="ECO:0000256" key="3">
    <source>
        <dbReference type="ARBA" id="ARBA00022692"/>
    </source>
</evidence>
<feature type="transmembrane region" description="Helical" evidence="6">
    <location>
        <begin position="371"/>
        <end position="391"/>
    </location>
</feature>
<feature type="compositionally biased region" description="Polar residues" evidence="5">
    <location>
        <begin position="22"/>
        <end position="36"/>
    </location>
</feature>
<feature type="compositionally biased region" description="Basic and acidic residues" evidence="5">
    <location>
        <begin position="1"/>
        <end position="20"/>
    </location>
</feature>
<dbReference type="GO" id="GO:0030428">
    <property type="term" value="C:cell septum"/>
    <property type="evidence" value="ECO:0007669"/>
    <property type="project" value="TreeGrafter"/>
</dbReference>
<dbReference type="GO" id="GO:0016020">
    <property type="term" value="C:membrane"/>
    <property type="evidence" value="ECO:0007669"/>
    <property type="project" value="UniProtKB-SubCell"/>
</dbReference>
<dbReference type="GO" id="GO:0006031">
    <property type="term" value="P:chitin biosynthetic process"/>
    <property type="evidence" value="ECO:0007669"/>
    <property type="project" value="TreeGrafter"/>
</dbReference>
<dbReference type="Proteomes" id="UP001280581">
    <property type="component" value="Unassembled WGS sequence"/>
</dbReference>
<comment type="caution">
    <text evidence="7">The sequence shown here is derived from an EMBL/GenBank/DDBJ whole genome shotgun (WGS) entry which is preliminary data.</text>
</comment>
<protein>
    <recommendedName>
        <fullName evidence="9">Chitin synthase</fullName>
    </recommendedName>
</protein>
<feature type="transmembrane region" description="Helical" evidence="6">
    <location>
        <begin position="331"/>
        <end position="351"/>
    </location>
</feature>
<name>A0AAN6M6T0_9PLEO</name>
<feature type="transmembrane region" description="Helical" evidence="6">
    <location>
        <begin position="92"/>
        <end position="124"/>
    </location>
</feature>
<keyword evidence="4 6" id="KW-0472">Membrane</keyword>
<sequence>MNARHNDEEEIRSENLKIDGDATSTKLVSEKNTGTESLGGEALGPEQDAEESENEATLYSRDTAEGCGYPEIPEPSDPARILSHNNLRKQRILFWTIIACLNVGMTMIAVFGKTGVVVFVFILFIKSKDFLSCIVSAVGMLVTYIYRLFKPLEAVPRQWILTLIPAYSESEEQIVKTIYSLRDNDVGQHRQVMVVMLDGKPRDVHRHMTRVVRDFERPRAESFVGKVTCLPGCITMISVREEMAGAIRKYAEPVTAYQVMRHQVQYLGTDRRLTYAMLSQSKNLHTLFVSEAISETIAPQSLQHYLSQRRRWGSNAYFNNYFYWMGENMILVTRISACIDVVRLSMVYYRIVNTSLFFKSLAKGVSVLEILPLVIIAFLPTIWYLITVLFLEKELRKRAHKLLIGFCINKIISYFISVTIFTKVAKNLGSQAWGMSGVTATSKVAATTLNATAALQSVEKVEQSNEPNDFNVL</sequence>
<organism evidence="7 8">
    <name type="scientific">Pseudopithomyces chartarum</name>
    <dbReference type="NCBI Taxonomy" id="1892770"/>
    <lineage>
        <taxon>Eukaryota</taxon>
        <taxon>Fungi</taxon>
        <taxon>Dikarya</taxon>
        <taxon>Ascomycota</taxon>
        <taxon>Pezizomycotina</taxon>
        <taxon>Dothideomycetes</taxon>
        <taxon>Pleosporomycetidae</taxon>
        <taxon>Pleosporales</taxon>
        <taxon>Massarineae</taxon>
        <taxon>Didymosphaeriaceae</taxon>
        <taxon>Pseudopithomyces</taxon>
    </lineage>
</organism>
<feature type="region of interest" description="Disordered" evidence="5">
    <location>
        <begin position="1"/>
        <end position="57"/>
    </location>
</feature>
<dbReference type="GO" id="GO:0004100">
    <property type="term" value="F:chitin synthase activity"/>
    <property type="evidence" value="ECO:0007669"/>
    <property type="project" value="InterPro"/>
</dbReference>
<dbReference type="EMBL" id="WVTA01000001">
    <property type="protein sequence ID" value="KAK3217495.1"/>
    <property type="molecule type" value="Genomic_DNA"/>
</dbReference>
<evidence type="ECO:0000256" key="1">
    <source>
        <dbReference type="ARBA" id="ARBA00004141"/>
    </source>
</evidence>
<evidence type="ECO:0000256" key="5">
    <source>
        <dbReference type="SAM" id="MobiDB-lite"/>
    </source>
</evidence>
<comment type="subcellular location">
    <subcellularLocation>
        <location evidence="1">Membrane</location>
        <topology evidence="1">Multi-pass membrane protein</topology>
    </subcellularLocation>
</comment>
<feature type="transmembrane region" description="Helical" evidence="6">
    <location>
        <begin position="130"/>
        <end position="149"/>
    </location>
</feature>
<proteinExistence type="predicted"/>
<evidence type="ECO:0000313" key="7">
    <source>
        <dbReference type="EMBL" id="KAK3217495.1"/>
    </source>
</evidence>
<reference evidence="7 8" key="1">
    <citation type="submission" date="2021-02" db="EMBL/GenBank/DDBJ databases">
        <title>Genome assembly of Pseudopithomyces chartarum.</title>
        <authorList>
            <person name="Jauregui R."/>
            <person name="Singh J."/>
            <person name="Voisey C."/>
        </authorList>
    </citation>
    <scope>NUCLEOTIDE SEQUENCE [LARGE SCALE GENOMIC DNA]</scope>
    <source>
        <strain evidence="7 8">AGR01</strain>
    </source>
</reference>
<dbReference type="GO" id="GO:0071944">
    <property type="term" value="C:cell periphery"/>
    <property type="evidence" value="ECO:0007669"/>
    <property type="project" value="TreeGrafter"/>
</dbReference>
<feature type="transmembrane region" description="Helical" evidence="6">
    <location>
        <begin position="403"/>
        <end position="421"/>
    </location>
</feature>
<keyword evidence="3 6" id="KW-0812">Transmembrane</keyword>
<evidence type="ECO:0008006" key="9">
    <source>
        <dbReference type="Google" id="ProtNLM"/>
    </source>
</evidence>
<gene>
    <name evidence="7" type="ORF">GRF29_1g3216501</name>
</gene>
<evidence type="ECO:0000256" key="6">
    <source>
        <dbReference type="SAM" id="Phobius"/>
    </source>
</evidence>
<keyword evidence="2" id="KW-0808">Transferase</keyword>
<dbReference type="PANTHER" id="PTHR22914:SF41">
    <property type="entry name" value="CHITIN SYNTHASE 7"/>
    <property type="match status" value="1"/>
</dbReference>
<evidence type="ECO:0000256" key="2">
    <source>
        <dbReference type="ARBA" id="ARBA00022679"/>
    </source>
</evidence>
<keyword evidence="6" id="KW-1133">Transmembrane helix</keyword>
<evidence type="ECO:0000256" key="4">
    <source>
        <dbReference type="ARBA" id="ARBA00023136"/>
    </source>
</evidence>
<evidence type="ECO:0000313" key="8">
    <source>
        <dbReference type="Proteomes" id="UP001280581"/>
    </source>
</evidence>
<accession>A0AAN6M6T0</accession>
<dbReference type="AlphaFoldDB" id="A0AAN6M6T0"/>
<dbReference type="PANTHER" id="PTHR22914">
    <property type="entry name" value="CHITIN SYNTHASE"/>
    <property type="match status" value="1"/>
</dbReference>
<keyword evidence="8" id="KW-1185">Reference proteome</keyword>
<dbReference type="InterPro" id="IPR004835">
    <property type="entry name" value="Chitin_synth"/>
</dbReference>